<dbReference type="GO" id="GO:0050829">
    <property type="term" value="P:defense response to Gram-negative bacterium"/>
    <property type="evidence" value="ECO:0007669"/>
    <property type="project" value="TreeGrafter"/>
</dbReference>
<keyword evidence="10" id="KW-0326">Glycosidase</keyword>
<proteinExistence type="inferred from homology"/>
<dbReference type="GO" id="GO:0005737">
    <property type="term" value="C:cytoplasm"/>
    <property type="evidence" value="ECO:0007669"/>
    <property type="project" value="UniProtKB-ARBA"/>
</dbReference>
<dbReference type="PROSITE" id="PS00128">
    <property type="entry name" value="GLYCOSYL_HYDROL_F22_1"/>
    <property type="match status" value="1"/>
</dbReference>
<feature type="non-terminal residue" evidence="14">
    <location>
        <position position="1"/>
    </location>
</feature>
<comment type="catalytic activity">
    <reaction evidence="1">
        <text>Hydrolysis of (1-&gt;4)-beta-linkages between N-acetylmuramic acid and N-acetyl-D-glucosamine residues in a peptidoglycan and between N-acetyl-D-glucosamine residues in chitodextrins.</text>
        <dbReference type="EC" id="3.2.1.17"/>
    </reaction>
</comment>
<dbReference type="PRINTS" id="PR00135">
    <property type="entry name" value="LYZLACT"/>
</dbReference>
<dbReference type="SUPFAM" id="SSF53955">
    <property type="entry name" value="Lysozyme-like"/>
    <property type="match status" value="1"/>
</dbReference>
<keyword evidence="9" id="KW-1015">Disulfide bond</keyword>
<dbReference type="PROSITE" id="PS51348">
    <property type="entry name" value="GLYCOSYL_HYDROL_F22_2"/>
    <property type="match status" value="1"/>
</dbReference>
<evidence type="ECO:0000256" key="9">
    <source>
        <dbReference type="ARBA" id="ARBA00023157"/>
    </source>
</evidence>
<evidence type="ECO:0000256" key="1">
    <source>
        <dbReference type="ARBA" id="ARBA00000632"/>
    </source>
</evidence>
<protein>
    <recommendedName>
        <fullName evidence="4">lysozyme</fullName>
        <ecNumber evidence="4">3.2.1.17</ecNumber>
    </recommendedName>
</protein>
<dbReference type="InterPro" id="IPR001916">
    <property type="entry name" value="Glyco_hydro_22"/>
</dbReference>
<keyword evidence="6" id="KW-0929">Antimicrobial</keyword>
<keyword evidence="7" id="KW-0081">Bacteriolytic enzyme</keyword>
<dbReference type="Gene3D" id="1.10.530.10">
    <property type="match status" value="1"/>
</dbReference>
<gene>
    <name evidence="14" type="primary">Lyz</name>
    <name evidence="14" type="ORF">CHATOR_R05798</name>
</gene>
<comment type="subcellular location">
    <subcellularLocation>
        <location evidence="2">Secreted</location>
    </subcellularLocation>
</comment>
<evidence type="ECO:0000256" key="11">
    <source>
        <dbReference type="RuleBase" id="RU004440"/>
    </source>
</evidence>
<dbReference type="EMBL" id="VXAL01016229">
    <property type="protein sequence ID" value="NXK54494.1"/>
    <property type="molecule type" value="Genomic_DNA"/>
</dbReference>
<keyword evidence="5" id="KW-0964">Secreted</keyword>
<evidence type="ECO:0000256" key="3">
    <source>
        <dbReference type="ARBA" id="ARBA00010859"/>
    </source>
</evidence>
<name>A0A7L0KBY9_CHATO</name>
<dbReference type="InterPro" id="IPR023346">
    <property type="entry name" value="Lysozyme-like_dom_sf"/>
</dbReference>
<evidence type="ECO:0000256" key="12">
    <source>
        <dbReference type="SAM" id="SignalP"/>
    </source>
</evidence>
<evidence type="ECO:0000256" key="10">
    <source>
        <dbReference type="ARBA" id="ARBA00023295"/>
    </source>
</evidence>
<dbReference type="GO" id="GO:0003796">
    <property type="term" value="F:lysozyme activity"/>
    <property type="evidence" value="ECO:0007669"/>
    <property type="project" value="UniProtKB-EC"/>
</dbReference>
<keyword evidence="8" id="KW-0378">Hydrolase</keyword>
<keyword evidence="15" id="KW-1185">Reference proteome</keyword>
<dbReference type="SMART" id="SM00263">
    <property type="entry name" value="LYZ1"/>
    <property type="match status" value="1"/>
</dbReference>
<dbReference type="Pfam" id="PF00062">
    <property type="entry name" value="Lys"/>
    <property type="match status" value="1"/>
</dbReference>
<dbReference type="GO" id="GO:0031640">
    <property type="term" value="P:killing of cells of another organism"/>
    <property type="evidence" value="ECO:0007669"/>
    <property type="project" value="UniProtKB-KW"/>
</dbReference>
<evidence type="ECO:0000256" key="4">
    <source>
        <dbReference type="ARBA" id="ARBA00012732"/>
    </source>
</evidence>
<feature type="domain" description="Glycosyl hydrolases family 22 (GH22)" evidence="13">
    <location>
        <begin position="94"/>
        <end position="112"/>
    </location>
</feature>
<sequence length="147" mass="16236">MKSLLILVFCLLPLVAQGKVYGRCELAAAMKQLGLANYWGYSLGNWVCAAKYESDFNTEATNRNSDGSTDYGVLQINSYWWCDDHRTPGAKNLCRIPCSALLSSDITASVNCAKKIVSDGNGMNAWVAWRKHCKGTDVSTWIKGCRL</sequence>
<accession>A0A7L0KBY9</accession>
<evidence type="ECO:0000259" key="13">
    <source>
        <dbReference type="PROSITE" id="PS00128"/>
    </source>
</evidence>
<evidence type="ECO:0000256" key="8">
    <source>
        <dbReference type="ARBA" id="ARBA00022801"/>
    </source>
</evidence>
<dbReference type="CDD" id="cd16897">
    <property type="entry name" value="LYZ_C"/>
    <property type="match status" value="1"/>
</dbReference>
<dbReference type="GO" id="GO:0005576">
    <property type="term" value="C:extracellular region"/>
    <property type="evidence" value="ECO:0007669"/>
    <property type="project" value="UniProtKB-SubCell"/>
</dbReference>
<evidence type="ECO:0000256" key="2">
    <source>
        <dbReference type="ARBA" id="ARBA00004613"/>
    </source>
</evidence>
<organism evidence="14 15">
    <name type="scientific">Chauna torquata</name>
    <name type="common">Southern screamer</name>
    <dbReference type="NCBI Taxonomy" id="30388"/>
    <lineage>
        <taxon>Eukaryota</taxon>
        <taxon>Metazoa</taxon>
        <taxon>Chordata</taxon>
        <taxon>Craniata</taxon>
        <taxon>Vertebrata</taxon>
        <taxon>Euteleostomi</taxon>
        <taxon>Archelosauria</taxon>
        <taxon>Archosauria</taxon>
        <taxon>Dinosauria</taxon>
        <taxon>Saurischia</taxon>
        <taxon>Theropoda</taxon>
        <taxon>Coelurosauria</taxon>
        <taxon>Aves</taxon>
        <taxon>Neognathae</taxon>
        <taxon>Galloanserae</taxon>
        <taxon>Anseriformes</taxon>
        <taxon>Anhimidae</taxon>
        <taxon>Chauna</taxon>
    </lineage>
</organism>
<dbReference type="GO" id="GO:0016998">
    <property type="term" value="P:cell wall macromolecule catabolic process"/>
    <property type="evidence" value="ECO:0007669"/>
    <property type="project" value="UniProtKB-ARBA"/>
</dbReference>
<feature type="non-terminal residue" evidence="14">
    <location>
        <position position="147"/>
    </location>
</feature>
<feature type="signal peptide" evidence="12">
    <location>
        <begin position="1"/>
        <end position="18"/>
    </location>
</feature>
<dbReference type="GO" id="GO:0050830">
    <property type="term" value="P:defense response to Gram-positive bacterium"/>
    <property type="evidence" value="ECO:0007669"/>
    <property type="project" value="TreeGrafter"/>
</dbReference>
<dbReference type="EC" id="3.2.1.17" evidence="4"/>
<dbReference type="InterPro" id="IPR019799">
    <property type="entry name" value="Glyco_hydro_22_CS"/>
</dbReference>
<dbReference type="PANTHER" id="PTHR11407:SF28">
    <property type="entry name" value="LYSOZYME C"/>
    <property type="match status" value="1"/>
</dbReference>
<comment type="caution">
    <text evidence="14">The sequence shown here is derived from an EMBL/GenBank/DDBJ whole genome shotgun (WGS) entry which is preliminary data.</text>
</comment>
<dbReference type="PRINTS" id="PR00137">
    <property type="entry name" value="LYSOZYME"/>
</dbReference>
<keyword evidence="12" id="KW-0732">Signal</keyword>
<evidence type="ECO:0000256" key="7">
    <source>
        <dbReference type="ARBA" id="ARBA00022638"/>
    </source>
</evidence>
<dbReference type="FunFam" id="1.10.530.10:FF:000001">
    <property type="entry name" value="Lysozyme C"/>
    <property type="match status" value="1"/>
</dbReference>
<evidence type="ECO:0000313" key="14">
    <source>
        <dbReference type="EMBL" id="NXK54494.1"/>
    </source>
</evidence>
<reference evidence="14 15" key="1">
    <citation type="submission" date="2019-09" db="EMBL/GenBank/DDBJ databases">
        <title>Bird 10,000 Genomes (B10K) Project - Family phase.</title>
        <authorList>
            <person name="Zhang G."/>
        </authorList>
    </citation>
    <scope>NUCLEOTIDE SEQUENCE [LARGE SCALE GENOMIC DNA]</scope>
    <source>
        <strain evidence="14">B10K-DU-011-36</strain>
        <tissue evidence="14">Muscle</tissue>
    </source>
</reference>
<evidence type="ECO:0000256" key="5">
    <source>
        <dbReference type="ARBA" id="ARBA00022525"/>
    </source>
</evidence>
<dbReference type="PANTHER" id="PTHR11407">
    <property type="entry name" value="LYSOZYME C"/>
    <property type="match status" value="1"/>
</dbReference>
<dbReference type="Proteomes" id="UP000537522">
    <property type="component" value="Unassembled WGS sequence"/>
</dbReference>
<evidence type="ECO:0000256" key="6">
    <source>
        <dbReference type="ARBA" id="ARBA00022529"/>
    </source>
</evidence>
<evidence type="ECO:0000313" key="15">
    <source>
        <dbReference type="Proteomes" id="UP000537522"/>
    </source>
</evidence>
<dbReference type="InterPro" id="IPR000974">
    <property type="entry name" value="Glyco_hydro_22_lys"/>
</dbReference>
<dbReference type="AlphaFoldDB" id="A0A7L0KBY9"/>
<comment type="similarity">
    <text evidence="3 11">Belongs to the glycosyl hydrolase 22 family.</text>
</comment>
<feature type="chain" id="PRO_5029444241" description="lysozyme" evidence="12">
    <location>
        <begin position="19"/>
        <end position="147"/>
    </location>
</feature>